<evidence type="ECO:0000256" key="1">
    <source>
        <dbReference type="ARBA" id="ARBA00004496"/>
    </source>
</evidence>
<name>A0A5E4PJ68_9COXI</name>
<evidence type="ECO:0000313" key="11">
    <source>
        <dbReference type="EMBL" id="VVC76346.1"/>
    </source>
</evidence>
<dbReference type="SUPFAM" id="SSF53623">
    <property type="entry name" value="MurD-like peptide ligases, catalytic domain"/>
    <property type="match status" value="1"/>
</dbReference>
<dbReference type="GO" id="GO:0051301">
    <property type="term" value="P:cell division"/>
    <property type="evidence" value="ECO:0007669"/>
    <property type="project" value="UniProtKB-KW"/>
</dbReference>
<keyword evidence="7 8" id="KW-0131">Cell cycle</keyword>
<keyword evidence="7 8" id="KW-0133">Cell shape</keyword>
<dbReference type="InterPro" id="IPR005762">
    <property type="entry name" value="MurD"/>
</dbReference>
<keyword evidence="3 7" id="KW-0963">Cytoplasm</keyword>
<dbReference type="KEGG" id="asip:AQUSIP_16570"/>
<comment type="pathway">
    <text evidence="2 7 8">Cell wall biogenesis; peptidoglycan biosynthesis.</text>
</comment>
<dbReference type="InterPro" id="IPR013221">
    <property type="entry name" value="Mur_ligase_cen"/>
</dbReference>
<evidence type="ECO:0000256" key="6">
    <source>
        <dbReference type="ARBA" id="ARBA00022840"/>
    </source>
</evidence>
<evidence type="ECO:0000256" key="2">
    <source>
        <dbReference type="ARBA" id="ARBA00004752"/>
    </source>
</evidence>
<dbReference type="Gene3D" id="3.40.1190.10">
    <property type="entry name" value="Mur-like, catalytic domain"/>
    <property type="match status" value="1"/>
</dbReference>
<dbReference type="RefSeq" id="WP_148339567.1">
    <property type="nucleotide sequence ID" value="NZ_LR699119.1"/>
</dbReference>
<dbReference type="NCBIfam" id="TIGR01087">
    <property type="entry name" value="murD"/>
    <property type="match status" value="1"/>
</dbReference>
<dbReference type="Gene3D" id="3.90.190.20">
    <property type="entry name" value="Mur ligase, C-terminal domain"/>
    <property type="match status" value="1"/>
</dbReference>
<evidence type="ECO:0000256" key="7">
    <source>
        <dbReference type="HAMAP-Rule" id="MF_00639"/>
    </source>
</evidence>
<evidence type="ECO:0000259" key="9">
    <source>
        <dbReference type="Pfam" id="PF02875"/>
    </source>
</evidence>
<keyword evidence="7 8" id="KW-0573">Peptidoglycan synthesis</keyword>
<dbReference type="AlphaFoldDB" id="A0A5E4PJ68"/>
<dbReference type="SUPFAM" id="SSF53244">
    <property type="entry name" value="MurD-like peptide ligases, peptide-binding domain"/>
    <property type="match status" value="1"/>
</dbReference>
<dbReference type="UniPathway" id="UPA00219"/>
<dbReference type="GO" id="GO:0005524">
    <property type="term" value="F:ATP binding"/>
    <property type="evidence" value="ECO:0007669"/>
    <property type="project" value="UniProtKB-UniRule"/>
</dbReference>
<dbReference type="GO" id="GO:0008764">
    <property type="term" value="F:UDP-N-acetylmuramoylalanine-D-glutamate ligase activity"/>
    <property type="evidence" value="ECO:0007669"/>
    <property type="project" value="UniProtKB-UniRule"/>
</dbReference>
<evidence type="ECO:0000313" key="12">
    <source>
        <dbReference type="Proteomes" id="UP000324194"/>
    </source>
</evidence>
<dbReference type="GO" id="GO:0009252">
    <property type="term" value="P:peptidoglycan biosynthetic process"/>
    <property type="evidence" value="ECO:0007669"/>
    <property type="project" value="UniProtKB-UniRule"/>
</dbReference>
<keyword evidence="12" id="KW-1185">Reference proteome</keyword>
<dbReference type="Proteomes" id="UP000324194">
    <property type="component" value="Chromosome 1"/>
</dbReference>
<dbReference type="Pfam" id="PF08245">
    <property type="entry name" value="Mur_ligase_M"/>
    <property type="match status" value="1"/>
</dbReference>
<reference evidence="11 12" key="1">
    <citation type="submission" date="2019-08" db="EMBL/GenBank/DDBJ databases">
        <authorList>
            <person name="Guy L."/>
        </authorList>
    </citation>
    <scope>NUCLEOTIDE SEQUENCE [LARGE SCALE GENOMIC DNA]</scope>
    <source>
        <strain evidence="11 12">SGT-108</strain>
    </source>
</reference>
<keyword evidence="7 8" id="KW-0961">Cell wall biogenesis/degradation</keyword>
<dbReference type="PANTHER" id="PTHR43692:SF1">
    <property type="entry name" value="UDP-N-ACETYLMURAMOYLALANINE--D-GLUTAMATE LIGASE"/>
    <property type="match status" value="1"/>
</dbReference>
<evidence type="ECO:0000259" key="10">
    <source>
        <dbReference type="Pfam" id="PF08245"/>
    </source>
</evidence>
<evidence type="ECO:0000256" key="5">
    <source>
        <dbReference type="ARBA" id="ARBA00022741"/>
    </source>
</evidence>
<dbReference type="InterPro" id="IPR036615">
    <property type="entry name" value="Mur_ligase_C_dom_sf"/>
</dbReference>
<comment type="catalytic activity">
    <reaction evidence="7 8">
        <text>UDP-N-acetyl-alpha-D-muramoyl-L-alanine + D-glutamate + ATP = UDP-N-acetyl-alpha-D-muramoyl-L-alanyl-D-glutamate + ADP + phosphate + H(+)</text>
        <dbReference type="Rhea" id="RHEA:16429"/>
        <dbReference type="ChEBI" id="CHEBI:15378"/>
        <dbReference type="ChEBI" id="CHEBI:29986"/>
        <dbReference type="ChEBI" id="CHEBI:30616"/>
        <dbReference type="ChEBI" id="CHEBI:43474"/>
        <dbReference type="ChEBI" id="CHEBI:83898"/>
        <dbReference type="ChEBI" id="CHEBI:83900"/>
        <dbReference type="ChEBI" id="CHEBI:456216"/>
        <dbReference type="EC" id="6.3.2.9"/>
    </reaction>
</comment>
<accession>A0A5E4PJ68</accession>
<dbReference type="GO" id="GO:0008360">
    <property type="term" value="P:regulation of cell shape"/>
    <property type="evidence" value="ECO:0007669"/>
    <property type="project" value="UniProtKB-KW"/>
</dbReference>
<comment type="similarity">
    <text evidence="7">Belongs to the MurCDEF family.</text>
</comment>
<keyword evidence="4 7" id="KW-0436">Ligase</keyword>
<feature type="domain" description="Mur ligase central" evidence="10">
    <location>
        <begin position="111"/>
        <end position="284"/>
    </location>
</feature>
<dbReference type="GO" id="GO:0071555">
    <property type="term" value="P:cell wall organization"/>
    <property type="evidence" value="ECO:0007669"/>
    <property type="project" value="UniProtKB-KW"/>
</dbReference>
<dbReference type="InterPro" id="IPR036565">
    <property type="entry name" value="Mur-like_cat_sf"/>
</dbReference>
<dbReference type="OrthoDB" id="9809796at2"/>
<protein>
    <recommendedName>
        <fullName evidence="7 8">UDP-N-acetylmuramoylalanine--D-glutamate ligase</fullName>
        <ecNumber evidence="7 8">6.3.2.9</ecNumber>
    </recommendedName>
    <alternativeName>
        <fullName evidence="7">D-glutamic acid-adding enzyme</fullName>
    </alternativeName>
    <alternativeName>
        <fullName evidence="7">UDP-N-acetylmuramoyl-L-alanyl-D-glutamate synthetase</fullName>
    </alternativeName>
</protein>
<evidence type="ECO:0000256" key="4">
    <source>
        <dbReference type="ARBA" id="ARBA00022598"/>
    </source>
</evidence>
<evidence type="ECO:0000256" key="8">
    <source>
        <dbReference type="RuleBase" id="RU003664"/>
    </source>
</evidence>
<gene>
    <name evidence="7 11" type="primary">murD</name>
    <name evidence="11" type="ORF">AQUSIP_16570</name>
</gene>
<keyword evidence="6 7" id="KW-0067">ATP-binding</keyword>
<dbReference type="InterPro" id="IPR004101">
    <property type="entry name" value="Mur_ligase_C"/>
</dbReference>
<dbReference type="Gene3D" id="3.40.50.720">
    <property type="entry name" value="NAD(P)-binding Rossmann-like Domain"/>
    <property type="match status" value="1"/>
</dbReference>
<comment type="subcellular location">
    <subcellularLocation>
        <location evidence="1 7 8">Cytoplasm</location>
    </subcellularLocation>
</comment>
<evidence type="ECO:0000256" key="3">
    <source>
        <dbReference type="ARBA" id="ARBA00022490"/>
    </source>
</evidence>
<proteinExistence type="inferred from homology"/>
<dbReference type="Pfam" id="PF02875">
    <property type="entry name" value="Mur_ligase_C"/>
    <property type="match status" value="1"/>
</dbReference>
<dbReference type="HAMAP" id="MF_00639">
    <property type="entry name" value="MurD"/>
    <property type="match status" value="1"/>
</dbReference>
<dbReference type="Pfam" id="PF21799">
    <property type="entry name" value="MurD-like_N"/>
    <property type="match status" value="1"/>
</dbReference>
<comment type="function">
    <text evidence="7 8">Cell wall formation. Catalyzes the addition of glutamate to the nucleotide precursor UDP-N-acetylmuramoyl-L-alanine (UMA).</text>
</comment>
<feature type="domain" description="Mur ligase C-terminal" evidence="9">
    <location>
        <begin position="307"/>
        <end position="423"/>
    </location>
</feature>
<sequence>MSVAELNVIVGLGATGLSCARYLKQCGVEFAVTDTRPNPPHLAELYRIEPDVRVALGGLDPSLLSKAGRIILSPGIALREPAIAEQVRRGTPVIGDIELFAHAVSAPVIAITGTNAKSTVTTLVGKMAEAAGYQAEAGGNLGIPALDLLARSPSAHLYVLELSSFQLETTYTLKPSVATVLNVTPDHMDRYDDLAAYTRAKYRVYQHCRVAVCNRDDILTECRETQVQKKWHFTLNAPGRGEFGLVQQGNETCLAFEDRPLLSVNELPVMGKHYQANALAALAIGHGFGLPFESMLNVLRTFKGLPHRCQFVRERHGVKWYNDSKGTNVGATQAAIEGLGSEISGKLVMILGGIGKNADFKSLMPAISQYSRHVVLIGEAAREIAGVINGSVPVSFAGSMEEAVSQAAANAHNDDCVLLSPACASFDMFKNYEHRGQVFTEIVEKLP</sequence>
<dbReference type="EMBL" id="LR699119">
    <property type="protein sequence ID" value="VVC76346.1"/>
    <property type="molecule type" value="Genomic_DNA"/>
</dbReference>
<keyword evidence="7 8" id="KW-0132">Cell division</keyword>
<feature type="binding site" evidence="7">
    <location>
        <begin position="113"/>
        <end position="119"/>
    </location>
    <ligand>
        <name>ATP</name>
        <dbReference type="ChEBI" id="CHEBI:30616"/>
    </ligand>
</feature>
<dbReference type="GO" id="GO:0005737">
    <property type="term" value="C:cytoplasm"/>
    <property type="evidence" value="ECO:0007669"/>
    <property type="project" value="UniProtKB-SubCell"/>
</dbReference>
<dbReference type="EC" id="6.3.2.9" evidence="7 8"/>
<organism evidence="11 12">
    <name type="scientific">Aquicella siphonis</name>
    <dbReference type="NCBI Taxonomy" id="254247"/>
    <lineage>
        <taxon>Bacteria</taxon>
        <taxon>Pseudomonadati</taxon>
        <taxon>Pseudomonadota</taxon>
        <taxon>Gammaproteobacteria</taxon>
        <taxon>Legionellales</taxon>
        <taxon>Coxiellaceae</taxon>
        <taxon>Aquicella</taxon>
    </lineage>
</organism>
<keyword evidence="5 7" id="KW-0547">Nucleotide-binding</keyword>
<dbReference type="PANTHER" id="PTHR43692">
    <property type="entry name" value="UDP-N-ACETYLMURAMOYLALANINE--D-GLUTAMATE LIGASE"/>
    <property type="match status" value="1"/>
</dbReference>
<dbReference type="SUPFAM" id="SSF51984">
    <property type="entry name" value="MurCD N-terminal domain"/>
    <property type="match status" value="1"/>
</dbReference>